<dbReference type="GO" id="GO:0003735">
    <property type="term" value="F:structural constituent of ribosome"/>
    <property type="evidence" value="ECO:0007669"/>
    <property type="project" value="InterPro"/>
</dbReference>
<sequence>MSKRMSELKKLVDKNKSYTIAEAVALAKKTSKVKFDANIELHANLGIDPSKGEQQVRAFITLPKNAAKPKTILAFVGASDEQAAKDAGADIVGGEELIKKIIETKKTDFDIAVATPEMMKTLAPAAKILGPRGLMPSPKNKTVTTDIKTAIAEIKKGKIEFKNDAGGNVHLIIGKVSFSDEELATNFQVALEAIRKAKPASSKGTYLQKVSICSGMGPGIKVQL</sequence>
<name>A0A1F5RML1_9BACT</name>
<organism evidence="10 11">
    <name type="scientific">Candidatus Falkowbacteria bacterium RIFCSPHIGHO2_02_FULL_45_15</name>
    <dbReference type="NCBI Taxonomy" id="1797987"/>
    <lineage>
        <taxon>Bacteria</taxon>
        <taxon>Candidatus Falkowiibacteriota</taxon>
    </lineage>
</organism>
<dbReference type="CDD" id="cd00403">
    <property type="entry name" value="Ribosomal_L1"/>
    <property type="match status" value="1"/>
</dbReference>
<evidence type="ECO:0000256" key="4">
    <source>
        <dbReference type="ARBA" id="ARBA00022845"/>
    </source>
</evidence>
<comment type="similarity">
    <text evidence="1 9">Belongs to the universal ribosomal protein uL1 family.</text>
</comment>
<keyword evidence="6 9" id="KW-0689">Ribosomal protein</keyword>
<evidence type="ECO:0000256" key="2">
    <source>
        <dbReference type="ARBA" id="ARBA00022491"/>
    </source>
</evidence>
<comment type="function">
    <text evidence="9">Binds directly to 23S rRNA. The L1 stalk is quite mobile in the ribosome, and is involved in E site tRNA release.</text>
</comment>
<keyword evidence="4 9" id="KW-0810">Translation regulation</keyword>
<comment type="function">
    <text evidence="9">Protein L1 is also a translational repressor protein, it controls the translation of the L11 operon by binding to its mRNA.</text>
</comment>
<keyword evidence="9" id="KW-0820">tRNA-binding</keyword>
<dbReference type="PANTHER" id="PTHR36427:SF3">
    <property type="entry name" value="LARGE RIBOSOMAL SUBUNIT PROTEIN UL1M"/>
    <property type="match status" value="1"/>
</dbReference>
<dbReference type="Gene3D" id="3.40.50.790">
    <property type="match status" value="1"/>
</dbReference>
<dbReference type="FunFam" id="3.40.50.790:FF:000001">
    <property type="entry name" value="50S ribosomal protein L1"/>
    <property type="match status" value="1"/>
</dbReference>
<evidence type="ECO:0000256" key="1">
    <source>
        <dbReference type="ARBA" id="ARBA00010531"/>
    </source>
</evidence>
<dbReference type="InterPro" id="IPR005878">
    <property type="entry name" value="Ribosom_uL1_bac-type"/>
</dbReference>
<dbReference type="Gene3D" id="3.30.190.20">
    <property type="match status" value="1"/>
</dbReference>
<dbReference type="GO" id="GO:0019843">
    <property type="term" value="F:rRNA binding"/>
    <property type="evidence" value="ECO:0007669"/>
    <property type="project" value="UniProtKB-UniRule"/>
</dbReference>
<dbReference type="NCBIfam" id="TIGR01169">
    <property type="entry name" value="rplA_bact"/>
    <property type="match status" value="1"/>
</dbReference>
<evidence type="ECO:0000256" key="3">
    <source>
        <dbReference type="ARBA" id="ARBA00022730"/>
    </source>
</evidence>
<comment type="caution">
    <text evidence="10">The sequence shown here is derived from an EMBL/GenBank/DDBJ whole genome shotgun (WGS) entry which is preliminary data.</text>
</comment>
<dbReference type="Pfam" id="PF00687">
    <property type="entry name" value="Ribosomal_L1"/>
    <property type="match status" value="1"/>
</dbReference>
<keyword evidence="7 9" id="KW-0687">Ribonucleoprotein</keyword>
<keyword evidence="2 9" id="KW-0678">Repressor</keyword>
<evidence type="ECO:0000256" key="5">
    <source>
        <dbReference type="ARBA" id="ARBA00022884"/>
    </source>
</evidence>
<dbReference type="PANTHER" id="PTHR36427">
    <property type="entry name" value="54S RIBOSOMAL PROTEIN L1, MITOCHONDRIAL"/>
    <property type="match status" value="1"/>
</dbReference>
<protein>
    <recommendedName>
        <fullName evidence="8 9">Large ribosomal subunit protein uL1</fullName>
    </recommendedName>
</protein>
<evidence type="ECO:0000256" key="9">
    <source>
        <dbReference type="HAMAP-Rule" id="MF_01318"/>
    </source>
</evidence>
<comment type="subunit">
    <text evidence="9">Part of the 50S ribosomal subunit.</text>
</comment>
<dbReference type="InterPro" id="IPR002143">
    <property type="entry name" value="Ribosomal_uL1"/>
</dbReference>
<dbReference type="GO" id="GO:0006412">
    <property type="term" value="P:translation"/>
    <property type="evidence" value="ECO:0007669"/>
    <property type="project" value="UniProtKB-UniRule"/>
</dbReference>
<evidence type="ECO:0000313" key="11">
    <source>
        <dbReference type="Proteomes" id="UP000177691"/>
    </source>
</evidence>
<keyword evidence="3 9" id="KW-0699">rRNA-binding</keyword>
<dbReference type="InterPro" id="IPR016095">
    <property type="entry name" value="Ribosomal_uL1_3-a/b-sand"/>
</dbReference>
<dbReference type="PIRSF" id="PIRSF002155">
    <property type="entry name" value="Ribosomal_L1"/>
    <property type="match status" value="1"/>
</dbReference>
<dbReference type="GO" id="GO:0006417">
    <property type="term" value="P:regulation of translation"/>
    <property type="evidence" value="ECO:0007669"/>
    <property type="project" value="UniProtKB-KW"/>
</dbReference>
<accession>A0A1F5RML1</accession>
<dbReference type="AlphaFoldDB" id="A0A1F5RML1"/>
<keyword evidence="5 9" id="KW-0694">RNA-binding</keyword>
<dbReference type="InterPro" id="IPR023674">
    <property type="entry name" value="Ribosomal_uL1-like"/>
</dbReference>
<evidence type="ECO:0000313" key="10">
    <source>
        <dbReference type="EMBL" id="OGF15659.1"/>
    </source>
</evidence>
<dbReference type="HAMAP" id="MF_01318_B">
    <property type="entry name" value="Ribosomal_uL1_B"/>
    <property type="match status" value="1"/>
</dbReference>
<dbReference type="Proteomes" id="UP000177691">
    <property type="component" value="Unassembled WGS sequence"/>
</dbReference>
<dbReference type="SUPFAM" id="SSF56808">
    <property type="entry name" value="Ribosomal protein L1"/>
    <property type="match status" value="1"/>
</dbReference>
<gene>
    <name evidence="9" type="primary">rplA</name>
    <name evidence="10" type="ORF">A3D54_00695</name>
</gene>
<evidence type="ECO:0000256" key="6">
    <source>
        <dbReference type="ARBA" id="ARBA00022980"/>
    </source>
</evidence>
<dbReference type="GO" id="GO:0000049">
    <property type="term" value="F:tRNA binding"/>
    <property type="evidence" value="ECO:0007669"/>
    <property type="project" value="UniProtKB-KW"/>
</dbReference>
<dbReference type="EMBL" id="MFFU01000055">
    <property type="protein sequence ID" value="OGF15659.1"/>
    <property type="molecule type" value="Genomic_DNA"/>
</dbReference>
<evidence type="ECO:0000256" key="7">
    <source>
        <dbReference type="ARBA" id="ARBA00023274"/>
    </source>
</evidence>
<dbReference type="GO" id="GO:0015934">
    <property type="term" value="C:large ribosomal subunit"/>
    <property type="evidence" value="ECO:0007669"/>
    <property type="project" value="InterPro"/>
</dbReference>
<dbReference type="InterPro" id="IPR028364">
    <property type="entry name" value="Ribosomal_uL1/biogenesis"/>
</dbReference>
<proteinExistence type="inferred from homology"/>
<reference evidence="10 11" key="1">
    <citation type="journal article" date="2016" name="Nat. Commun.">
        <title>Thousands of microbial genomes shed light on interconnected biogeochemical processes in an aquifer system.</title>
        <authorList>
            <person name="Anantharaman K."/>
            <person name="Brown C.T."/>
            <person name="Hug L.A."/>
            <person name="Sharon I."/>
            <person name="Castelle C.J."/>
            <person name="Probst A.J."/>
            <person name="Thomas B.C."/>
            <person name="Singh A."/>
            <person name="Wilkins M.J."/>
            <person name="Karaoz U."/>
            <person name="Brodie E.L."/>
            <person name="Williams K.H."/>
            <person name="Hubbard S.S."/>
            <person name="Banfield J.F."/>
        </authorList>
    </citation>
    <scope>NUCLEOTIDE SEQUENCE [LARGE SCALE GENOMIC DNA]</scope>
</reference>
<evidence type="ECO:0000256" key="8">
    <source>
        <dbReference type="ARBA" id="ARBA00035241"/>
    </source>
</evidence>